<comment type="caution">
    <text evidence="1">The sequence shown here is derived from an EMBL/GenBank/DDBJ whole genome shotgun (WGS) entry which is preliminary data.</text>
</comment>
<organism evidence="1 2">
    <name type="scientific">Araneus ventricosus</name>
    <name type="common">Orbweaver spider</name>
    <name type="synonym">Epeira ventricosa</name>
    <dbReference type="NCBI Taxonomy" id="182803"/>
    <lineage>
        <taxon>Eukaryota</taxon>
        <taxon>Metazoa</taxon>
        <taxon>Ecdysozoa</taxon>
        <taxon>Arthropoda</taxon>
        <taxon>Chelicerata</taxon>
        <taxon>Arachnida</taxon>
        <taxon>Araneae</taxon>
        <taxon>Araneomorphae</taxon>
        <taxon>Entelegynae</taxon>
        <taxon>Araneoidea</taxon>
        <taxon>Araneidae</taxon>
        <taxon>Araneus</taxon>
    </lineage>
</organism>
<name>A0A4Y2A6V3_ARAVE</name>
<sequence length="107" mass="12163">MPKSEPHTTGFGWRAPSQLKNLKRDGVVHGDCCRKTCYEKSSVIPLLFVNLQPPNHTSINTCLRFVADECKKWQQRHVVTYDQSLFIKAMDIVSQADETDVLSKVIS</sequence>
<dbReference type="Proteomes" id="UP000499080">
    <property type="component" value="Unassembled WGS sequence"/>
</dbReference>
<evidence type="ECO:0000313" key="1">
    <source>
        <dbReference type="EMBL" id="GBL75463.1"/>
    </source>
</evidence>
<proteinExistence type="predicted"/>
<protein>
    <submittedName>
        <fullName evidence="1">Uncharacterized protein</fullName>
    </submittedName>
</protein>
<reference evidence="1 2" key="1">
    <citation type="journal article" date="2019" name="Sci. Rep.">
        <title>Orb-weaving spider Araneus ventricosus genome elucidates the spidroin gene catalogue.</title>
        <authorList>
            <person name="Kono N."/>
            <person name="Nakamura H."/>
            <person name="Ohtoshi R."/>
            <person name="Moran D.A.P."/>
            <person name="Shinohara A."/>
            <person name="Yoshida Y."/>
            <person name="Fujiwara M."/>
            <person name="Mori M."/>
            <person name="Tomita M."/>
            <person name="Arakawa K."/>
        </authorList>
    </citation>
    <scope>NUCLEOTIDE SEQUENCE [LARGE SCALE GENOMIC DNA]</scope>
</reference>
<dbReference type="OrthoDB" id="10069752at2759"/>
<dbReference type="AlphaFoldDB" id="A0A4Y2A6V3"/>
<keyword evidence="2" id="KW-1185">Reference proteome</keyword>
<accession>A0A4Y2A6V3</accession>
<gene>
    <name evidence="1" type="ORF">AVEN_194640_1</name>
</gene>
<dbReference type="EMBL" id="BGPR01000007">
    <property type="protein sequence ID" value="GBL75463.1"/>
    <property type="molecule type" value="Genomic_DNA"/>
</dbReference>
<evidence type="ECO:0000313" key="2">
    <source>
        <dbReference type="Proteomes" id="UP000499080"/>
    </source>
</evidence>